<feature type="compositionally biased region" description="Basic and acidic residues" evidence="1">
    <location>
        <begin position="1"/>
        <end position="10"/>
    </location>
</feature>
<feature type="compositionally biased region" description="Polar residues" evidence="1">
    <location>
        <begin position="187"/>
        <end position="213"/>
    </location>
</feature>
<feature type="region of interest" description="Disordered" evidence="1">
    <location>
        <begin position="277"/>
        <end position="308"/>
    </location>
</feature>
<dbReference type="OrthoDB" id="539925at2759"/>
<organism evidence="2 3">
    <name type="scientific">Ostreococcus tauri</name>
    <name type="common">Marine green alga</name>
    <dbReference type="NCBI Taxonomy" id="70448"/>
    <lineage>
        <taxon>Eukaryota</taxon>
        <taxon>Viridiplantae</taxon>
        <taxon>Chlorophyta</taxon>
        <taxon>Mamiellophyceae</taxon>
        <taxon>Mamiellales</taxon>
        <taxon>Bathycoccaceae</taxon>
        <taxon>Ostreococcus</taxon>
    </lineage>
</organism>
<dbReference type="KEGG" id="ota:OT_ostta09g00480"/>
<name>Q012H3_OSTTA</name>
<keyword evidence="3" id="KW-1185">Reference proteome</keyword>
<feature type="region of interest" description="Disordered" evidence="1">
    <location>
        <begin position="87"/>
        <end position="111"/>
    </location>
</feature>
<evidence type="ECO:0000313" key="3">
    <source>
        <dbReference type="Proteomes" id="UP000009170"/>
    </source>
</evidence>
<reference evidence="3" key="1">
    <citation type="journal article" date="2006" name="Proc. Natl. Acad. Sci. U.S.A.">
        <title>Genome analysis of the smallest free-living eukaryote Ostreococcus tauri unveils many unique features.</title>
        <authorList>
            <person name="Derelle E."/>
            <person name="Ferraz C."/>
            <person name="Rombauts S."/>
            <person name="Rouze P."/>
            <person name="Worden A.Z."/>
            <person name="Robbens S."/>
            <person name="Partensky F."/>
            <person name="Degroeve S."/>
            <person name="Echeynie S."/>
            <person name="Cooke R."/>
            <person name="Saeys Y."/>
            <person name="Wuyts J."/>
            <person name="Jabbari K."/>
            <person name="Bowler C."/>
            <person name="Panaud O."/>
            <person name="Piegu B."/>
            <person name="Ball S.G."/>
            <person name="Ral J.-P."/>
            <person name="Bouget F.-Y."/>
            <person name="Piganeau G."/>
            <person name="De Baets B."/>
            <person name="Picard A."/>
            <person name="Delseny M."/>
            <person name="Demaille J."/>
            <person name="Van de Peer Y."/>
            <person name="Moreau H."/>
        </authorList>
    </citation>
    <scope>NUCLEOTIDE SEQUENCE [LARGE SCALE GENOMIC DNA]</scope>
    <source>
        <strain evidence="3">OTTH 0595 / CCAP 157/2 / RCC745</strain>
    </source>
</reference>
<dbReference type="RefSeq" id="XP_003081038.1">
    <property type="nucleotide sequence ID" value="XM_003080990.1"/>
</dbReference>
<dbReference type="InParanoid" id="Q012H3"/>
<dbReference type="EMBL" id="CAID01000009">
    <property type="protein sequence ID" value="CAL55207.1"/>
    <property type="molecule type" value="Genomic_DNA"/>
</dbReference>
<dbReference type="Proteomes" id="UP000009170">
    <property type="component" value="Unassembled WGS sequence"/>
</dbReference>
<feature type="compositionally biased region" description="Basic and acidic residues" evidence="1">
    <location>
        <begin position="87"/>
        <end position="97"/>
    </location>
</feature>
<dbReference type="Gene3D" id="3.30.530.20">
    <property type="match status" value="1"/>
</dbReference>
<evidence type="ECO:0000313" key="2">
    <source>
        <dbReference type="EMBL" id="CAL55207.1"/>
    </source>
</evidence>
<protein>
    <submittedName>
        <fullName evidence="2">START-like domain</fullName>
    </submittedName>
</protein>
<proteinExistence type="predicted"/>
<dbReference type="GeneID" id="9831874"/>
<feature type="region of interest" description="Disordered" evidence="1">
    <location>
        <begin position="175"/>
        <end position="215"/>
    </location>
</feature>
<sequence>MGACCSRDDTVAASPAAPPTAPDGAPSEIFVDAREDAFELDWETFCVSEASKRFEVEWHATPSGSTDDAGALASVGELEAALWALRRREGAPERSGEDGNSDLEESSTAPHEYADKRAERWLDVYEQAIALNDVELEEHHDGWKPVGKAARRATTRRSASSVDFDAEVIIGANHSRRPSSVDMGSRRASSVDTGSRRASSVDTGSRRASSVDTGTRERLVSAEELDANALRLACKKAASAEWARPTRDRYADVEINVNAEKNELARVIDAGFVQTSRGGTLDHDLAPPPRPGHRRRETRSGRTSASSSVDLGDNVGALAATQPVIGGREMRETFDTDPDLDERLVVYYGRFKGGTVHSVKLSATFDAPPHRLVAVAREWDLMPKWNQYAIETAILLVRGLMHVVVYSAIWLPWPLSARDKIIVIDACFVGQPPSSTMDHLKVPGMDEFESEVPHSCAVLLTRTATKGDDVGTGAPKSAAKRKRIEFVGNCGMRMRSLPPKHGSTVPRTRGDIVVHADVKMRFIPTTVVRFVLKVMAPWVHRMIDKMLKSPTYFGAPDSLFQPRIDANPELYDVLKRRLGEYDFYDAKKGASA</sequence>
<dbReference type="InterPro" id="IPR023393">
    <property type="entry name" value="START-like_dom_sf"/>
</dbReference>
<feature type="region of interest" description="Disordered" evidence="1">
    <location>
        <begin position="1"/>
        <end position="27"/>
    </location>
</feature>
<gene>
    <name evidence="2" type="ORF">OT_ostta09g00480</name>
</gene>
<dbReference type="OMA" id="QPRIDAN"/>
<evidence type="ECO:0000256" key="1">
    <source>
        <dbReference type="SAM" id="MobiDB-lite"/>
    </source>
</evidence>
<comment type="caution">
    <text evidence="2">The sequence shown here is derived from an EMBL/GenBank/DDBJ whole genome shotgun (WGS) entry which is preliminary data.</text>
</comment>
<dbReference type="SUPFAM" id="SSF55961">
    <property type="entry name" value="Bet v1-like"/>
    <property type="match status" value="1"/>
</dbReference>
<dbReference type="STRING" id="70448.Q012H3"/>
<reference evidence="2 3" key="2">
    <citation type="journal article" date="2014" name="BMC Genomics">
        <title>An improved genome of the model marine alga Ostreococcus tauri unfolds by assessing Illumina de novo assemblies.</title>
        <authorList>
            <person name="Blanc-Mathieu R."/>
            <person name="Verhelst B."/>
            <person name="Derelle E."/>
            <person name="Rombauts S."/>
            <person name="Bouget F.Y."/>
            <person name="Carre I."/>
            <person name="Chateau A."/>
            <person name="Eyre-Walker A."/>
            <person name="Grimsley N."/>
            <person name="Moreau H."/>
            <person name="Piegu B."/>
            <person name="Rivals E."/>
            <person name="Schackwitz W."/>
            <person name="Van de Peer Y."/>
            <person name="Piganeau G."/>
        </authorList>
    </citation>
    <scope>NUCLEOTIDE SEQUENCE [LARGE SCALE GENOMIC DNA]</scope>
    <source>
        <strain evidence="3">OTTH 0595 / CCAP 157/2 / RCC745</strain>
    </source>
</reference>
<dbReference type="AlphaFoldDB" id="Q012H3"/>
<accession>Q012H3</accession>